<dbReference type="PANTHER" id="PTHR37691">
    <property type="entry name" value="BLR3518 PROTEIN"/>
    <property type="match status" value="1"/>
</dbReference>
<organism evidence="2 3">
    <name type="scientific">Actimicrobium antarcticum</name>
    <dbReference type="NCBI Taxonomy" id="1051899"/>
    <lineage>
        <taxon>Bacteria</taxon>
        <taxon>Pseudomonadati</taxon>
        <taxon>Pseudomonadota</taxon>
        <taxon>Betaproteobacteria</taxon>
        <taxon>Burkholderiales</taxon>
        <taxon>Oxalobacteraceae</taxon>
        <taxon>Actimicrobium</taxon>
    </lineage>
</organism>
<keyword evidence="1" id="KW-0732">Signal</keyword>
<dbReference type="RefSeq" id="WP_344763016.1">
    <property type="nucleotide sequence ID" value="NZ_BAAAZE010000008.1"/>
</dbReference>
<dbReference type="EMBL" id="BAAAZE010000008">
    <property type="protein sequence ID" value="GAA4021791.1"/>
    <property type="molecule type" value="Genomic_DNA"/>
</dbReference>
<dbReference type="PANTHER" id="PTHR37691:SF1">
    <property type="entry name" value="BLR3518 PROTEIN"/>
    <property type="match status" value="1"/>
</dbReference>
<feature type="chain" id="PRO_5046926195" evidence="1">
    <location>
        <begin position="26"/>
        <end position="144"/>
    </location>
</feature>
<dbReference type="InterPro" id="IPR003787">
    <property type="entry name" value="Sulphur_relay_DsrE/F-like"/>
</dbReference>
<name>A0ABP7T6I8_9BURK</name>
<protein>
    <submittedName>
        <fullName evidence="2">DsrE family protein</fullName>
    </submittedName>
</protein>
<reference evidence="3" key="1">
    <citation type="journal article" date="2019" name="Int. J. Syst. Evol. Microbiol.">
        <title>The Global Catalogue of Microorganisms (GCM) 10K type strain sequencing project: providing services to taxonomists for standard genome sequencing and annotation.</title>
        <authorList>
            <consortium name="The Broad Institute Genomics Platform"/>
            <consortium name="The Broad Institute Genome Sequencing Center for Infectious Disease"/>
            <person name="Wu L."/>
            <person name="Ma J."/>
        </authorList>
    </citation>
    <scope>NUCLEOTIDE SEQUENCE [LARGE SCALE GENOMIC DNA]</scope>
    <source>
        <strain evidence="3">JCM 16673</strain>
    </source>
</reference>
<keyword evidence="3" id="KW-1185">Reference proteome</keyword>
<dbReference type="Proteomes" id="UP001501353">
    <property type="component" value="Unassembled WGS sequence"/>
</dbReference>
<dbReference type="Gene3D" id="3.40.1260.10">
    <property type="entry name" value="DsrEFH-like"/>
    <property type="match status" value="1"/>
</dbReference>
<dbReference type="SUPFAM" id="SSF75169">
    <property type="entry name" value="DsrEFH-like"/>
    <property type="match status" value="1"/>
</dbReference>
<accession>A0ABP7T6I8</accession>
<gene>
    <name evidence="2" type="ORF">GCM10022212_18510</name>
</gene>
<feature type="signal peptide" evidence="1">
    <location>
        <begin position="1"/>
        <end position="25"/>
    </location>
</feature>
<dbReference type="Pfam" id="PF02635">
    <property type="entry name" value="DsrE"/>
    <property type="match status" value="1"/>
</dbReference>
<comment type="caution">
    <text evidence="2">The sequence shown here is derived from an EMBL/GenBank/DDBJ whole genome shotgun (WGS) entry which is preliminary data.</text>
</comment>
<evidence type="ECO:0000256" key="1">
    <source>
        <dbReference type="SAM" id="SignalP"/>
    </source>
</evidence>
<sequence length="144" mass="15458">MRRQFLTTALMGAVLLAGIAAPARADEPIKVVYQLSDGLDQASRALGNIRNHLRAAPDTRIVVVGLGDGIKFLLKDATERNGNPFEPAVMALAKQGVEFRVCANTLSAHDVSPERVIASARLVPSGVAEIARLQAREGFVYLRP</sequence>
<dbReference type="InterPro" id="IPR027396">
    <property type="entry name" value="DsrEFH-like"/>
</dbReference>
<proteinExistence type="predicted"/>
<evidence type="ECO:0000313" key="2">
    <source>
        <dbReference type="EMBL" id="GAA4021791.1"/>
    </source>
</evidence>
<evidence type="ECO:0000313" key="3">
    <source>
        <dbReference type="Proteomes" id="UP001501353"/>
    </source>
</evidence>